<dbReference type="EMBL" id="JAAGUZ010000121">
    <property type="protein sequence ID" value="NEW48075.1"/>
    <property type="molecule type" value="Genomic_DNA"/>
</dbReference>
<organism evidence="2 4">
    <name type="scientific">Nocardia cyriacigeorgica</name>
    <dbReference type="NCBI Taxonomy" id="135487"/>
    <lineage>
        <taxon>Bacteria</taxon>
        <taxon>Bacillati</taxon>
        <taxon>Actinomycetota</taxon>
        <taxon>Actinomycetes</taxon>
        <taxon>Mycobacteriales</taxon>
        <taxon>Nocardiaceae</taxon>
        <taxon>Nocardia</taxon>
    </lineage>
</organism>
<dbReference type="AlphaFoldDB" id="A0A6P1DBD7"/>
<dbReference type="RefSeq" id="WP_163824838.1">
    <property type="nucleotide sequence ID" value="NZ_JAAGUX010000092.1"/>
</dbReference>
<feature type="domain" description="FAS1-like dehydratase" evidence="1">
    <location>
        <begin position="10"/>
        <end position="124"/>
    </location>
</feature>
<proteinExistence type="predicted"/>
<evidence type="ECO:0000313" key="5">
    <source>
        <dbReference type="Proteomes" id="UP000470876"/>
    </source>
</evidence>
<evidence type="ECO:0000259" key="1">
    <source>
        <dbReference type="Pfam" id="PF13452"/>
    </source>
</evidence>
<protein>
    <recommendedName>
        <fullName evidence="1">FAS1-like dehydratase domain-containing protein</fullName>
    </recommendedName>
</protein>
<evidence type="ECO:0000313" key="2">
    <source>
        <dbReference type="EMBL" id="NEW48075.1"/>
    </source>
</evidence>
<dbReference type="EMBL" id="JAAGUX010000092">
    <property type="protein sequence ID" value="NEW59362.1"/>
    <property type="molecule type" value="Genomic_DNA"/>
</dbReference>
<reference evidence="4 5" key="1">
    <citation type="submission" date="2020-01" db="EMBL/GenBank/DDBJ databases">
        <title>Genetics and antimicrobial susceptibilities of Nocardia species isolated from the soil; a comparison with species isolated from humans.</title>
        <authorList>
            <person name="Carrasco G."/>
            <person name="Monzon S."/>
            <person name="Sansegundo M."/>
            <person name="Garcia E."/>
            <person name="Garrido N."/>
            <person name="Medina M.J."/>
            <person name="Villalon P."/>
            <person name="Ramirez-Arocha A.C."/>
            <person name="Jimenez P."/>
            <person name="Cuesta I."/>
            <person name="Valdezate S."/>
        </authorList>
    </citation>
    <scope>NUCLEOTIDE SEQUENCE [LARGE SCALE GENOMIC DNA]</scope>
    <source>
        <strain evidence="2 4">CNM20110639</strain>
        <strain evidence="3 5">CNM20110649</strain>
    </source>
</reference>
<dbReference type="InterPro" id="IPR039569">
    <property type="entry name" value="FAS1-like_DH_region"/>
</dbReference>
<dbReference type="InterPro" id="IPR029069">
    <property type="entry name" value="HotDog_dom_sf"/>
</dbReference>
<dbReference type="SUPFAM" id="SSF54637">
    <property type="entry name" value="Thioesterase/thiol ester dehydrase-isomerase"/>
    <property type="match status" value="1"/>
</dbReference>
<dbReference type="Proteomes" id="UP000468928">
    <property type="component" value="Unassembled WGS sequence"/>
</dbReference>
<gene>
    <name evidence="2" type="ORF">GV789_27145</name>
    <name evidence="3" type="ORF">GV794_27570</name>
</gene>
<dbReference type="Gene3D" id="3.10.129.10">
    <property type="entry name" value="Hotdog Thioesterase"/>
    <property type="match status" value="1"/>
</dbReference>
<sequence length="138" mass="14898">MVHVATVGGRLDLEVDAAGIREFAAATRSRAAAHTTADAPVVPPTFLPARLAPAGEPTAADHWPGIPIEQDYRFFGPPPRAGERLTAQSRIERVYEVLDDNDSPVTMVAMVTQYFDPTGRLVAESWMTGTRPTSQEPA</sequence>
<dbReference type="Proteomes" id="UP000470876">
    <property type="component" value="Unassembled WGS sequence"/>
</dbReference>
<evidence type="ECO:0000313" key="4">
    <source>
        <dbReference type="Proteomes" id="UP000468928"/>
    </source>
</evidence>
<keyword evidence="5" id="KW-1185">Reference proteome</keyword>
<comment type="caution">
    <text evidence="2">The sequence shown here is derived from an EMBL/GenBank/DDBJ whole genome shotgun (WGS) entry which is preliminary data.</text>
</comment>
<accession>A0A6P1DBD7</accession>
<dbReference type="Pfam" id="PF13452">
    <property type="entry name" value="FAS1_DH_region"/>
    <property type="match status" value="1"/>
</dbReference>
<evidence type="ECO:0000313" key="3">
    <source>
        <dbReference type="EMBL" id="NEW59362.1"/>
    </source>
</evidence>
<name>A0A6P1DBD7_9NOCA</name>